<evidence type="ECO:0000256" key="1">
    <source>
        <dbReference type="SAM" id="Phobius"/>
    </source>
</evidence>
<keyword evidence="1" id="KW-1133">Transmembrane helix</keyword>
<dbReference type="EMBL" id="BAABLF010000005">
    <property type="protein sequence ID" value="GAA5188728.1"/>
    <property type="molecule type" value="Genomic_DNA"/>
</dbReference>
<dbReference type="RefSeq" id="WP_345315888.1">
    <property type="nucleotide sequence ID" value="NZ_BAABLF010000005.1"/>
</dbReference>
<gene>
    <name evidence="2" type="ORF">GCM10025772_09410</name>
</gene>
<feature type="transmembrane region" description="Helical" evidence="1">
    <location>
        <begin position="52"/>
        <end position="73"/>
    </location>
</feature>
<dbReference type="Proteomes" id="UP001501600">
    <property type="component" value="Unassembled WGS sequence"/>
</dbReference>
<proteinExistence type="predicted"/>
<protein>
    <submittedName>
        <fullName evidence="2">Uncharacterized protein</fullName>
    </submittedName>
</protein>
<name>A0ABP9RXA9_9GAMM</name>
<accession>A0ABP9RXA9</accession>
<feature type="transmembrane region" description="Helical" evidence="1">
    <location>
        <begin position="6"/>
        <end position="25"/>
    </location>
</feature>
<sequence>MLNILQTGTLLCGALLVLLAIITYLRRTHQWQALWQVWVGQLKDLNLTEFRLYRSGILLLFAGVLLRIINLTLNG</sequence>
<keyword evidence="1" id="KW-0812">Transmembrane</keyword>
<keyword evidence="3" id="KW-1185">Reference proteome</keyword>
<comment type="caution">
    <text evidence="2">The sequence shown here is derived from an EMBL/GenBank/DDBJ whole genome shotgun (WGS) entry which is preliminary data.</text>
</comment>
<reference evidence="3" key="1">
    <citation type="journal article" date="2019" name="Int. J. Syst. Evol. Microbiol.">
        <title>The Global Catalogue of Microorganisms (GCM) 10K type strain sequencing project: providing services to taxonomists for standard genome sequencing and annotation.</title>
        <authorList>
            <consortium name="The Broad Institute Genomics Platform"/>
            <consortium name="The Broad Institute Genome Sequencing Center for Infectious Disease"/>
            <person name="Wu L."/>
            <person name="Ma J."/>
        </authorList>
    </citation>
    <scope>NUCLEOTIDE SEQUENCE [LARGE SCALE GENOMIC DNA]</scope>
    <source>
        <strain evidence="3">JCM 18720</strain>
    </source>
</reference>
<evidence type="ECO:0000313" key="2">
    <source>
        <dbReference type="EMBL" id="GAA5188728.1"/>
    </source>
</evidence>
<evidence type="ECO:0000313" key="3">
    <source>
        <dbReference type="Proteomes" id="UP001501600"/>
    </source>
</evidence>
<organism evidence="2 3">
    <name type="scientific">Ferrimonas gelatinilytica</name>
    <dbReference type="NCBI Taxonomy" id="1255257"/>
    <lineage>
        <taxon>Bacteria</taxon>
        <taxon>Pseudomonadati</taxon>
        <taxon>Pseudomonadota</taxon>
        <taxon>Gammaproteobacteria</taxon>
        <taxon>Alteromonadales</taxon>
        <taxon>Ferrimonadaceae</taxon>
        <taxon>Ferrimonas</taxon>
    </lineage>
</organism>
<keyword evidence="1" id="KW-0472">Membrane</keyword>